<dbReference type="NCBIfam" id="NF034126">
    <property type="entry name" value="PRK09521.1"/>
    <property type="match status" value="1"/>
</dbReference>
<feature type="binding site" evidence="2">
    <location>
        <position position="151"/>
    </location>
    <ligand>
        <name>Zn(2+)</name>
        <dbReference type="ChEBI" id="CHEBI:29105"/>
    </ligand>
</feature>
<dbReference type="EMBL" id="CP049074">
    <property type="protein sequence ID" value="QKQ99457.1"/>
    <property type="molecule type" value="Genomic_DNA"/>
</dbReference>
<dbReference type="SUPFAM" id="SSF110324">
    <property type="entry name" value="Ribosomal L27 protein-like"/>
    <property type="match status" value="1"/>
</dbReference>
<dbReference type="AlphaFoldDB" id="A0A6N0NVQ7"/>
<evidence type="ECO:0000313" key="5">
    <source>
        <dbReference type="Proteomes" id="UP000509301"/>
    </source>
</evidence>
<dbReference type="RefSeq" id="WP_174629370.1">
    <property type="nucleotide sequence ID" value="NZ_CP049074.1"/>
</dbReference>
<feature type="domain" description="S1 motif" evidence="3">
    <location>
        <begin position="66"/>
        <end position="142"/>
    </location>
</feature>
<feature type="binding site" evidence="2">
    <location>
        <position position="154"/>
    </location>
    <ligand>
        <name>Zn(2+)</name>
        <dbReference type="ChEBI" id="CHEBI:29105"/>
    </ligand>
</feature>
<dbReference type="GO" id="GO:0003676">
    <property type="term" value="F:nucleic acid binding"/>
    <property type="evidence" value="ECO:0007669"/>
    <property type="project" value="InterPro"/>
</dbReference>
<evidence type="ECO:0000256" key="1">
    <source>
        <dbReference type="ARBA" id="ARBA00022835"/>
    </source>
</evidence>
<gene>
    <name evidence="2" type="primary">csl4</name>
    <name evidence="4" type="ORF">GWK48_02765</name>
</gene>
<comment type="subunit">
    <text evidence="2">Component of the archaeal exosome complex. Forms a trimer of Rrp4 and/or Csl4 subunits. The trimer associates with an hexameric ring-like arrangement composed of 3 Rrp41-Rrp42 heterodimers. Interacts with DnaG.</text>
</comment>
<dbReference type="InterPro" id="IPR039771">
    <property type="entry name" value="Csl4"/>
</dbReference>
<dbReference type="InterPro" id="IPR025721">
    <property type="entry name" value="Exosome_cplx_N_dom"/>
</dbReference>
<comment type="subcellular location">
    <subcellularLocation>
        <location evidence="2">Cytoplasm</location>
    </subcellularLocation>
</comment>
<protein>
    <recommendedName>
        <fullName evidence="2">Exosome complex component Csl4</fullName>
    </recommendedName>
</protein>
<dbReference type="Gene3D" id="2.40.50.100">
    <property type="match status" value="1"/>
</dbReference>
<dbReference type="Proteomes" id="UP000509301">
    <property type="component" value="Chromosome"/>
</dbReference>
<feature type="binding site" evidence="2">
    <location>
        <position position="171"/>
    </location>
    <ligand>
        <name>Zn(2+)</name>
        <dbReference type="ChEBI" id="CHEBI:29105"/>
    </ligand>
</feature>
<keyword evidence="2" id="KW-0963">Cytoplasm</keyword>
<proteinExistence type="inferred from homology"/>
<dbReference type="Gene3D" id="2.40.50.140">
    <property type="entry name" value="Nucleic acid-binding proteins"/>
    <property type="match status" value="1"/>
</dbReference>
<dbReference type="Gene3D" id="2.20.70.10">
    <property type="match status" value="1"/>
</dbReference>
<dbReference type="PROSITE" id="PS50126">
    <property type="entry name" value="S1"/>
    <property type="match status" value="1"/>
</dbReference>
<dbReference type="InterPro" id="IPR030850">
    <property type="entry name" value="Exosome_Csl4_arc"/>
</dbReference>
<dbReference type="SUPFAM" id="SSF50249">
    <property type="entry name" value="Nucleic acid-binding proteins"/>
    <property type="match status" value="1"/>
</dbReference>
<dbReference type="GO" id="GO:0008270">
    <property type="term" value="F:zinc ion binding"/>
    <property type="evidence" value="ECO:0007669"/>
    <property type="project" value="UniProtKB-UniRule"/>
</dbReference>
<dbReference type="PANTHER" id="PTHR12686:SF8">
    <property type="entry name" value="EXOSOME COMPLEX COMPONENT CSL4"/>
    <property type="match status" value="1"/>
</dbReference>
<keyword evidence="1 2" id="KW-0271">Exosome</keyword>
<dbReference type="PANTHER" id="PTHR12686">
    <property type="entry name" value="3'-5' EXORIBONUCLEASE CSL4-RELATED"/>
    <property type="match status" value="1"/>
</dbReference>
<dbReference type="InterPro" id="IPR012340">
    <property type="entry name" value="NA-bd_OB-fold"/>
</dbReference>
<dbReference type="OrthoDB" id="6768at2157"/>
<dbReference type="Pfam" id="PF14382">
    <property type="entry name" value="ECR1_N"/>
    <property type="match status" value="1"/>
</dbReference>
<dbReference type="GO" id="GO:0005737">
    <property type="term" value="C:cytoplasm"/>
    <property type="evidence" value="ECO:0007669"/>
    <property type="project" value="UniProtKB-SubCell"/>
</dbReference>
<keyword evidence="2" id="KW-0479">Metal-binding</keyword>
<keyword evidence="5" id="KW-1185">Reference proteome</keyword>
<dbReference type="GO" id="GO:0006401">
    <property type="term" value="P:RNA catabolic process"/>
    <property type="evidence" value="ECO:0007669"/>
    <property type="project" value="UniProtKB-UniRule"/>
</dbReference>
<evidence type="ECO:0000259" key="3">
    <source>
        <dbReference type="PROSITE" id="PS50126"/>
    </source>
</evidence>
<feature type="binding site" evidence="2">
    <location>
        <position position="168"/>
    </location>
    <ligand>
        <name>Zn(2+)</name>
        <dbReference type="ChEBI" id="CHEBI:29105"/>
    </ligand>
</feature>
<sequence length="191" mass="21327">MRKQGELVLPGEQLGVLEEFTPGEGCYENQGEVRASIVGKLFYDMINRKSNVIPERKTFVYKLKKTKYVYGMVSNLKEDYAVISVSGVEERFVSPSITGYLHVSQASHKHAKNIRDLVRPGDVIRARPISFTYPLQLSLRGKDLGVIYALCSVCGTPMLKVDDEHLKCPLCGNVESRKVGPYSVRGNGNRS</sequence>
<reference evidence="4 5" key="1">
    <citation type="submission" date="2020-02" db="EMBL/GenBank/DDBJ databases">
        <title>Comparative genome analysis reveals the metabolism and evolution of the thermophilic archaeal genus Metallosphaera.</title>
        <authorList>
            <person name="Jiang C."/>
        </authorList>
    </citation>
    <scope>NUCLEOTIDE SEQUENCE [LARGE SCALE GENOMIC DNA]</scope>
    <source>
        <strain evidence="4 5">Ric-A</strain>
    </source>
</reference>
<comment type="function">
    <text evidence="2">Non-catalytic component of the exosome, which is a complex involved in RNA degradation. Increases the RNA binding and the efficiency of RNA degradation. Helpful for the interaction of the exosome with A-poor RNAs.</text>
</comment>
<dbReference type="GO" id="GO:0000178">
    <property type="term" value="C:exosome (RNase complex)"/>
    <property type="evidence" value="ECO:0007669"/>
    <property type="project" value="UniProtKB-KW"/>
</dbReference>
<dbReference type="GeneID" id="55640835"/>
<comment type="similarity">
    <text evidence="2">Belongs to the CSL4 family.</text>
</comment>
<accession>A0A6N0NVQ7</accession>
<organism evidence="4 5">
    <name type="scientific">Metallosphaera tengchongensis</name>
    <dbReference type="NCBI Taxonomy" id="1532350"/>
    <lineage>
        <taxon>Archaea</taxon>
        <taxon>Thermoproteota</taxon>
        <taxon>Thermoprotei</taxon>
        <taxon>Sulfolobales</taxon>
        <taxon>Sulfolobaceae</taxon>
        <taxon>Metallosphaera</taxon>
    </lineage>
</organism>
<dbReference type="SMART" id="SM00316">
    <property type="entry name" value="S1"/>
    <property type="match status" value="1"/>
</dbReference>
<name>A0A6N0NVQ7_9CREN</name>
<evidence type="ECO:0000256" key="2">
    <source>
        <dbReference type="HAMAP-Rule" id="MF_00975"/>
    </source>
</evidence>
<keyword evidence="2" id="KW-0862">Zinc</keyword>
<dbReference type="GO" id="GO:0006396">
    <property type="term" value="P:RNA processing"/>
    <property type="evidence" value="ECO:0007669"/>
    <property type="project" value="InterPro"/>
</dbReference>
<dbReference type="KEGG" id="mten:GWK48_02765"/>
<dbReference type="InterPro" id="IPR003029">
    <property type="entry name" value="S1_domain"/>
</dbReference>
<dbReference type="HAMAP" id="MF_00975">
    <property type="entry name" value="Exosome_Csl4"/>
    <property type="match status" value="1"/>
</dbReference>
<evidence type="ECO:0000313" key="4">
    <source>
        <dbReference type="EMBL" id="QKQ99457.1"/>
    </source>
</evidence>